<dbReference type="Proteomes" id="UP000297814">
    <property type="component" value="Unassembled WGS sequence"/>
</dbReference>
<proteinExistence type="predicted"/>
<organism evidence="1 2">
    <name type="scientific">Botrytis hyacinthi</name>
    <dbReference type="NCBI Taxonomy" id="278943"/>
    <lineage>
        <taxon>Eukaryota</taxon>
        <taxon>Fungi</taxon>
        <taxon>Dikarya</taxon>
        <taxon>Ascomycota</taxon>
        <taxon>Pezizomycotina</taxon>
        <taxon>Leotiomycetes</taxon>
        <taxon>Helotiales</taxon>
        <taxon>Sclerotiniaceae</taxon>
        <taxon>Botrytis</taxon>
    </lineage>
</organism>
<dbReference type="AlphaFoldDB" id="A0A4Z1GMS1"/>
<name>A0A4Z1GMS1_9HELO</name>
<dbReference type="EMBL" id="PQXK01000084">
    <property type="protein sequence ID" value="TGO37995.1"/>
    <property type="molecule type" value="Genomic_DNA"/>
</dbReference>
<protein>
    <submittedName>
        <fullName evidence="1">Uncharacterized protein</fullName>
    </submittedName>
</protein>
<sequence>MGYGLWIVNYLGSDGEGGGRGRKRWGYLFLLGGEYAVTLTSQCGVRMTIGEQEEKEGARDTINKLN</sequence>
<accession>A0A4Z1GMS1</accession>
<gene>
    <name evidence="1" type="ORF">BHYA_0084g00260</name>
</gene>
<comment type="caution">
    <text evidence="1">The sequence shown here is derived from an EMBL/GenBank/DDBJ whole genome shotgun (WGS) entry which is preliminary data.</text>
</comment>
<reference evidence="1 2" key="1">
    <citation type="submission" date="2017-12" db="EMBL/GenBank/DDBJ databases">
        <title>Comparative genomics of Botrytis spp.</title>
        <authorList>
            <person name="Valero-Jimenez C.A."/>
            <person name="Tapia P."/>
            <person name="Veloso J."/>
            <person name="Silva-Moreno E."/>
            <person name="Staats M."/>
            <person name="Valdes J.H."/>
            <person name="Van Kan J.A.L."/>
        </authorList>
    </citation>
    <scope>NUCLEOTIDE SEQUENCE [LARGE SCALE GENOMIC DNA]</scope>
    <source>
        <strain evidence="1 2">Bh0001</strain>
    </source>
</reference>
<evidence type="ECO:0000313" key="1">
    <source>
        <dbReference type="EMBL" id="TGO37995.1"/>
    </source>
</evidence>
<evidence type="ECO:0000313" key="2">
    <source>
        <dbReference type="Proteomes" id="UP000297814"/>
    </source>
</evidence>
<keyword evidence="2" id="KW-1185">Reference proteome</keyword>